<accession>A0A8T2AGJ2</accession>
<feature type="domain" description="PsbP C-terminal" evidence="1">
    <location>
        <begin position="83"/>
        <end position="236"/>
    </location>
</feature>
<dbReference type="Proteomes" id="UP000694251">
    <property type="component" value="Chromosome 9"/>
</dbReference>
<keyword evidence="3" id="KW-1185">Reference proteome</keyword>
<dbReference type="NCBIfam" id="NF040946">
    <property type="entry name" value="PSII_PsbP"/>
    <property type="match status" value="1"/>
</dbReference>
<dbReference type="InterPro" id="IPR002683">
    <property type="entry name" value="PsbP_C"/>
</dbReference>
<dbReference type="PANTHER" id="PTHR31407">
    <property type="match status" value="1"/>
</dbReference>
<reference evidence="2 3" key="1">
    <citation type="submission" date="2020-12" db="EMBL/GenBank/DDBJ databases">
        <title>Concerted genomic and epigenomic changes stabilize Arabidopsis allopolyploids.</title>
        <authorList>
            <person name="Chen Z."/>
        </authorList>
    </citation>
    <scope>NUCLEOTIDE SEQUENCE [LARGE SCALE GENOMIC DNA]</scope>
    <source>
        <strain evidence="2">As9502</strain>
        <tissue evidence="2">Leaf</tissue>
    </source>
</reference>
<organism evidence="2 3">
    <name type="scientific">Arabidopsis suecica</name>
    <name type="common">Swedish thale-cress</name>
    <name type="synonym">Cardaminopsis suecica</name>
    <dbReference type="NCBI Taxonomy" id="45249"/>
    <lineage>
        <taxon>Eukaryota</taxon>
        <taxon>Viridiplantae</taxon>
        <taxon>Streptophyta</taxon>
        <taxon>Embryophyta</taxon>
        <taxon>Tracheophyta</taxon>
        <taxon>Spermatophyta</taxon>
        <taxon>Magnoliopsida</taxon>
        <taxon>eudicotyledons</taxon>
        <taxon>Gunneridae</taxon>
        <taxon>Pentapetalae</taxon>
        <taxon>rosids</taxon>
        <taxon>malvids</taxon>
        <taxon>Brassicales</taxon>
        <taxon>Brassicaceae</taxon>
        <taxon>Camelineae</taxon>
        <taxon>Arabidopsis</taxon>
    </lineage>
</organism>
<dbReference type="GO" id="GO:0019898">
    <property type="term" value="C:extrinsic component of membrane"/>
    <property type="evidence" value="ECO:0007669"/>
    <property type="project" value="InterPro"/>
</dbReference>
<dbReference type="GO" id="GO:0005509">
    <property type="term" value="F:calcium ion binding"/>
    <property type="evidence" value="ECO:0007669"/>
    <property type="project" value="InterPro"/>
</dbReference>
<protein>
    <submittedName>
        <fullName evidence="2">PsbP C-terminal</fullName>
    </submittedName>
</protein>
<dbReference type="GO" id="GO:0015979">
    <property type="term" value="P:photosynthesis"/>
    <property type="evidence" value="ECO:0007669"/>
    <property type="project" value="InterPro"/>
</dbReference>
<name>A0A8T2AGJ2_ARASU</name>
<gene>
    <name evidence="2" type="ORF">ISN44_As09g012140</name>
</gene>
<comment type="caution">
    <text evidence="2">The sequence shown here is derived from an EMBL/GenBank/DDBJ whole genome shotgun (WGS) entry which is preliminary data.</text>
</comment>
<evidence type="ECO:0000259" key="1">
    <source>
        <dbReference type="Pfam" id="PF01789"/>
    </source>
</evidence>
<dbReference type="OrthoDB" id="2020701at2759"/>
<dbReference type="AlphaFoldDB" id="A0A8T2AGJ2"/>
<evidence type="ECO:0000313" key="2">
    <source>
        <dbReference type="EMBL" id="KAG7572873.1"/>
    </source>
</evidence>
<dbReference type="GO" id="GO:0009654">
    <property type="term" value="C:photosystem II oxygen evolving complex"/>
    <property type="evidence" value="ECO:0007669"/>
    <property type="project" value="InterPro"/>
</dbReference>
<dbReference type="EMBL" id="JAEFBJ010000009">
    <property type="protein sequence ID" value="KAG7572873.1"/>
    <property type="molecule type" value="Genomic_DNA"/>
</dbReference>
<dbReference type="PANTHER" id="PTHR31407:SF3">
    <property type="entry name" value="PSBP DOMAIN-CONTAINING PROTEIN 2, CHLOROPLASTIC"/>
    <property type="match status" value="1"/>
</dbReference>
<evidence type="ECO:0000313" key="3">
    <source>
        <dbReference type="Proteomes" id="UP000694251"/>
    </source>
</evidence>
<dbReference type="Pfam" id="PF01789">
    <property type="entry name" value="PsbP"/>
    <property type="match status" value="1"/>
</dbReference>
<proteinExistence type="predicted"/>
<sequence>MWSQSFLASLHFSSPPKLSLFSPSSSSSSSCFHPKIRKRILCLTQNPSSKTEINLSKRHLNLSILTLFFNGFFLLDKAKSIEELQRYTDSNNGFTLLIPSSYTKVEKAGANALFEEPNNGSNNIGVVVSPVRIKSLDQFGTPQFVADKLINAEKRKESTKEAEVVSVGERSGLGQQVYEFEYKIDSTRGGIKRVFSAAFVSSNKLYLLNVVHSDKPENPLDSSTRMLLEQVLHSFDALPLT</sequence>